<dbReference type="PANTHER" id="PTHR47642">
    <property type="entry name" value="ATP-DEPENDENT DNA HELICASE"/>
    <property type="match status" value="1"/>
</dbReference>
<dbReference type="GO" id="GO:0043139">
    <property type="term" value="F:5'-3' DNA helicase activity"/>
    <property type="evidence" value="ECO:0007669"/>
    <property type="project" value="UniProtKB-EC"/>
</dbReference>
<dbReference type="AlphaFoldDB" id="A0A1X7VBI6"/>
<dbReference type="EnsemblMetazoa" id="Aqu2.1.37348_001">
    <property type="protein sequence ID" value="Aqu2.1.37348_001"/>
    <property type="gene ID" value="Aqu2.1.37348"/>
</dbReference>
<comment type="cofactor">
    <cofactor evidence="1">
        <name>Mg(2+)</name>
        <dbReference type="ChEBI" id="CHEBI:18420"/>
    </cofactor>
</comment>
<dbReference type="InParanoid" id="A0A1X7VBI6"/>
<dbReference type="PANTHER" id="PTHR47642:SF6">
    <property type="entry name" value="ATP-DEPENDENT DNA HELICASE"/>
    <property type="match status" value="1"/>
</dbReference>
<dbReference type="GO" id="GO:0006310">
    <property type="term" value="P:DNA recombination"/>
    <property type="evidence" value="ECO:0007669"/>
    <property type="project" value="UniProtKB-KW"/>
</dbReference>
<feature type="domain" description="DNA helicase Pif1-like DEAD-box helicase" evidence="2">
    <location>
        <begin position="54"/>
        <end position="202"/>
    </location>
</feature>
<name>A0A1X7VBI6_AMPQE</name>
<evidence type="ECO:0000256" key="1">
    <source>
        <dbReference type="RuleBase" id="RU363044"/>
    </source>
</evidence>
<organism evidence="3">
    <name type="scientific">Amphimedon queenslandica</name>
    <name type="common">Sponge</name>
    <dbReference type="NCBI Taxonomy" id="400682"/>
    <lineage>
        <taxon>Eukaryota</taxon>
        <taxon>Metazoa</taxon>
        <taxon>Porifera</taxon>
        <taxon>Demospongiae</taxon>
        <taxon>Heteroscleromorpha</taxon>
        <taxon>Haplosclerida</taxon>
        <taxon>Niphatidae</taxon>
        <taxon>Amphimedon</taxon>
    </lineage>
</organism>
<dbReference type="Gene3D" id="3.40.50.300">
    <property type="entry name" value="P-loop containing nucleotide triphosphate hydrolases"/>
    <property type="match status" value="1"/>
</dbReference>
<dbReference type="GO" id="GO:0000723">
    <property type="term" value="P:telomere maintenance"/>
    <property type="evidence" value="ECO:0007669"/>
    <property type="project" value="InterPro"/>
</dbReference>
<dbReference type="InterPro" id="IPR051055">
    <property type="entry name" value="PIF1_helicase"/>
</dbReference>
<dbReference type="InterPro" id="IPR010285">
    <property type="entry name" value="DNA_helicase_pif1-like_DEAD"/>
</dbReference>
<dbReference type="GO" id="GO:0005524">
    <property type="term" value="F:ATP binding"/>
    <property type="evidence" value="ECO:0007669"/>
    <property type="project" value="UniProtKB-KW"/>
</dbReference>
<accession>A0A1X7VBI6</accession>
<reference evidence="3" key="1">
    <citation type="submission" date="2017-05" db="UniProtKB">
        <authorList>
            <consortium name="EnsemblMetazoa"/>
        </authorList>
    </citation>
    <scope>IDENTIFICATION</scope>
</reference>
<dbReference type="SUPFAM" id="SSF52540">
    <property type="entry name" value="P-loop containing nucleoside triphosphate hydrolases"/>
    <property type="match status" value="1"/>
</dbReference>
<keyword evidence="1" id="KW-0378">Hydrolase</keyword>
<dbReference type="STRING" id="400682.A0A1X7VBI6"/>
<keyword evidence="1" id="KW-0233">DNA recombination</keyword>
<evidence type="ECO:0000259" key="2">
    <source>
        <dbReference type="Pfam" id="PF05970"/>
    </source>
</evidence>
<evidence type="ECO:0000313" key="3">
    <source>
        <dbReference type="EnsemblMetazoa" id="Aqu2.1.37348_001"/>
    </source>
</evidence>
<dbReference type="Pfam" id="PF05970">
    <property type="entry name" value="PIF1"/>
    <property type="match status" value="1"/>
</dbReference>
<keyword evidence="1" id="KW-0067">ATP-binding</keyword>
<keyword evidence="1" id="KW-0234">DNA repair</keyword>
<dbReference type="GO" id="GO:0016887">
    <property type="term" value="F:ATP hydrolysis activity"/>
    <property type="evidence" value="ECO:0007669"/>
    <property type="project" value="RHEA"/>
</dbReference>
<dbReference type="InterPro" id="IPR027417">
    <property type="entry name" value="P-loop_NTPase"/>
</dbReference>
<comment type="catalytic activity">
    <reaction evidence="1">
        <text>ATP + H2O = ADP + phosphate + H(+)</text>
        <dbReference type="Rhea" id="RHEA:13065"/>
        <dbReference type="ChEBI" id="CHEBI:15377"/>
        <dbReference type="ChEBI" id="CHEBI:15378"/>
        <dbReference type="ChEBI" id="CHEBI:30616"/>
        <dbReference type="ChEBI" id="CHEBI:43474"/>
        <dbReference type="ChEBI" id="CHEBI:456216"/>
        <dbReference type="EC" id="5.6.2.3"/>
    </reaction>
</comment>
<protein>
    <recommendedName>
        <fullName evidence="1">ATP-dependent DNA helicase</fullName>
        <ecNumber evidence="1">5.6.2.3</ecNumber>
    </recommendedName>
</protein>
<dbReference type="EC" id="5.6.2.3" evidence="1"/>
<keyword evidence="1" id="KW-0547">Nucleotide-binding</keyword>
<keyword evidence="1" id="KW-0227">DNA damage</keyword>
<sequence>MHKNVSNLTLDQKEAIDRKKFFDKIKTYLISQTKREDVLKNKSSGLLRLDNIKPLRMFISGVGGSGKSFLIEAIKCLLDDIRHSKICEIACYIAPTDIAAFNIGGLTIHRFFLLPMEHEEMTSEYWPLNKEALKRIQKTLKNLRIIIVDEVSMVSNLNLAYLHMCLQDIFGTDEWFGSKNILVVGDLLQMLPVNVGLVFKIVSNKLVKTRLGAANAVIIRKETAEYDELTINERQNGDIRCLILLCIAV</sequence>
<dbReference type="GO" id="GO:0006281">
    <property type="term" value="P:DNA repair"/>
    <property type="evidence" value="ECO:0007669"/>
    <property type="project" value="UniProtKB-KW"/>
</dbReference>
<keyword evidence="1" id="KW-0347">Helicase</keyword>
<comment type="similarity">
    <text evidence="1">Belongs to the helicase family.</text>
</comment>
<proteinExistence type="inferred from homology"/>